<dbReference type="InterPro" id="IPR006600">
    <property type="entry name" value="HTH_CenpB_DNA-bd_dom"/>
</dbReference>
<dbReference type="Pfam" id="PF00811">
    <property type="entry name" value="Ependymin"/>
    <property type="match status" value="1"/>
</dbReference>
<dbReference type="AlphaFoldDB" id="A0A8W8I389"/>
<name>A0A8W8I389_MAGGI</name>
<keyword evidence="5" id="KW-1185">Reference proteome</keyword>
<dbReference type="GO" id="GO:0007160">
    <property type="term" value="P:cell-matrix adhesion"/>
    <property type="evidence" value="ECO:0007669"/>
    <property type="project" value="InterPro"/>
</dbReference>
<protein>
    <recommendedName>
        <fullName evidence="3">HTH CENPB-type domain-containing protein</fullName>
    </recommendedName>
</protein>
<sequence length="382" mass="43710">MNALKFAKNLGNQNFKASNGWLASFTKRHNVVLGTQSGERGDVDNGLVQSWMERFPDLTKGYEPENIFNVNETCLCFRVSQDGRKYNQERDKPASEIIEEMNEEENVDYGEEESEECESVIFREKFCKNLAEMKVHAKVHGNYAQILNKLTVIDDMITEEYIKCKSGVQTKLRPSPVWFHYWSLPFARRMFLAVLCLSVAAVSAQAPVPCSSPPQWEAREIRVDPSQKYEEKRFLVYDETMQRERIMTEIEIGSEKEIYDILILHRENKMYIVDFKTKKCNITAISRPFRPRGVIPGAKFEGEVVIGAAAIPNEHVNVLAFSGNFTGEAYTGLVSSPDCFPIQNIHFSQKYGFEQSTYYDLKVGISDPELFIPPRECAPPGY</sequence>
<reference evidence="4" key="1">
    <citation type="submission" date="2022-08" db="UniProtKB">
        <authorList>
            <consortium name="EnsemblMetazoa"/>
        </authorList>
    </citation>
    <scope>IDENTIFICATION</scope>
    <source>
        <strain evidence="4">05x7-T-G4-1.051#20</strain>
    </source>
</reference>
<feature type="domain" description="HTH CENPB-type" evidence="3">
    <location>
        <begin position="1"/>
        <end position="35"/>
    </location>
</feature>
<dbReference type="Gene3D" id="1.10.10.60">
    <property type="entry name" value="Homeodomain-like"/>
    <property type="match status" value="1"/>
</dbReference>
<evidence type="ECO:0000256" key="1">
    <source>
        <dbReference type="ARBA" id="ARBA00023125"/>
    </source>
</evidence>
<dbReference type="InterPro" id="IPR001299">
    <property type="entry name" value="Ependymin"/>
</dbReference>
<dbReference type="PROSITE" id="PS51253">
    <property type="entry name" value="HTH_CENPB"/>
    <property type="match status" value="1"/>
</dbReference>
<evidence type="ECO:0000256" key="2">
    <source>
        <dbReference type="SAM" id="MobiDB-lite"/>
    </source>
</evidence>
<dbReference type="Pfam" id="PF03221">
    <property type="entry name" value="HTH_Tnp_Tc5"/>
    <property type="match status" value="1"/>
</dbReference>
<organism evidence="4 5">
    <name type="scientific">Magallana gigas</name>
    <name type="common">Pacific oyster</name>
    <name type="synonym">Crassostrea gigas</name>
    <dbReference type="NCBI Taxonomy" id="29159"/>
    <lineage>
        <taxon>Eukaryota</taxon>
        <taxon>Metazoa</taxon>
        <taxon>Spiralia</taxon>
        <taxon>Lophotrochozoa</taxon>
        <taxon>Mollusca</taxon>
        <taxon>Bivalvia</taxon>
        <taxon>Autobranchia</taxon>
        <taxon>Pteriomorphia</taxon>
        <taxon>Ostreida</taxon>
        <taxon>Ostreoidea</taxon>
        <taxon>Ostreidae</taxon>
        <taxon>Magallana</taxon>
    </lineage>
</organism>
<evidence type="ECO:0000259" key="3">
    <source>
        <dbReference type="PROSITE" id="PS51253"/>
    </source>
</evidence>
<proteinExistence type="predicted"/>
<dbReference type="EnsemblMetazoa" id="G12308.1">
    <property type="protein sequence ID" value="G12308.1:cds"/>
    <property type="gene ID" value="G12308"/>
</dbReference>
<dbReference type="Proteomes" id="UP000005408">
    <property type="component" value="Unassembled WGS sequence"/>
</dbReference>
<keyword evidence="1" id="KW-0238">DNA-binding</keyword>
<accession>A0A8W8I389</accession>
<dbReference type="GO" id="GO:0003677">
    <property type="term" value="F:DNA binding"/>
    <property type="evidence" value="ECO:0007669"/>
    <property type="project" value="UniProtKB-KW"/>
</dbReference>
<dbReference type="PANTHER" id="PTHR10697">
    <property type="entry name" value="MAMMALIAN EPENDYMIN-RELATED PROTEIN 1"/>
    <property type="match status" value="1"/>
</dbReference>
<feature type="region of interest" description="Disordered" evidence="2">
    <location>
        <begin position="87"/>
        <end position="110"/>
    </location>
</feature>
<dbReference type="GO" id="GO:0005509">
    <property type="term" value="F:calcium ion binding"/>
    <property type="evidence" value="ECO:0007669"/>
    <property type="project" value="InterPro"/>
</dbReference>
<dbReference type="GO" id="GO:0005764">
    <property type="term" value="C:lysosome"/>
    <property type="evidence" value="ECO:0007669"/>
    <property type="project" value="TreeGrafter"/>
</dbReference>
<evidence type="ECO:0000313" key="5">
    <source>
        <dbReference type="Proteomes" id="UP000005408"/>
    </source>
</evidence>
<evidence type="ECO:0000313" key="4">
    <source>
        <dbReference type="EnsemblMetazoa" id="G12308.1:cds"/>
    </source>
</evidence>
<dbReference type="PANTHER" id="PTHR10697:SF1">
    <property type="entry name" value="MAMMALIAN EPENDYMIN-RELATED PROTEIN 1"/>
    <property type="match status" value="1"/>
</dbReference>
<feature type="compositionally biased region" description="Acidic residues" evidence="2">
    <location>
        <begin position="97"/>
        <end position="110"/>
    </location>
</feature>
<dbReference type="GO" id="GO:0005576">
    <property type="term" value="C:extracellular region"/>
    <property type="evidence" value="ECO:0007669"/>
    <property type="project" value="InterPro"/>
</dbReference>